<dbReference type="InterPro" id="IPR009056">
    <property type="entry name" value="Cyt_c-like_dom"/>
</dbReference>
<feature type="domain" description="Cytochrome c" evidence="5">
    <location>
        <begin position="24"/>
        <end position="104"/>
    </location>
</feature>
<dbReference type="Proteomes" id="UP000199423">
    <property type="component" value="Unassembled WGS sequence"/>
</dbReference>
<sequence length="104" mass="11545">MRRSWHAATLGLLFLINPEPGGAAESEAGRALLEKNCGRCHALAPGTPSPLSQAPNLWIVLRSYPSERLEFELSEGIGSRHKDMPQIQFSSEEIQKIEDYLAKE</sequence>
<evidence type="ECO:0000256" key="1">
    <source>
        <dbReference type="ARBA" id="ARBA00022617"/>
    </source>
</evidence>
<dbReference type="STRING" id="51670.SAMN04488557_2452"/>
<gene>
    <name evidence="6" type="ORF">SAMN04488557_2452</name>
</gene>
<dbReference type="PROSITE" id="PS51007">
    <property type="entry name" value="CYTC"/>
    <property type="match status" value="1"/>
</dbReference>
<reference evidence="7" key="1">
    <citation type="submission" date="2016-10" db="EMBL/GenBank/DDBJ databases">
        <authorList>
            <person name="Varghese N."/>
            <person name="Submissions S."/>
        </authorList>
    </citation>
    <scope>NUCLEOTIDE SEQUENCE [LARGE SCALE GENOMIC DNA]</scope>
    <source>
        <strain evidence="7">DSM 1565</strain>
    </source>
</reference>
<dbReference type="SUPFAM" id="SSF46626">
    <property type="entry name" value="Cytochrome c"/>
    <property type="match status" value="1"/>
</dbReference>
<keyword evidence="2 4" id="KW-0479">Metal-binding</keyword>
<organism evidence="6 7">
    <name type="scientific">Hyphomicrobium facile</name>
    <dbReference type="NCBI Taxonomy" id="51670"/>
    <lineage>
        <taxon>Bacteria</taxon>
        <taxon>Pseudomonadati</taxon>
        <taxon>Pseudomonadota</taxon>
        <taxon>Alphaproteobacteria</taxon>
        <taxon>Hyphomicrobiales</taxon>
        <taxon>Hyphomicrobiaceae</taxon>
        <taxon>Hyphomicrobium</taxon>
    </lineage>
</organism>
<dbReference type="Gene3D" id="1.10.760.10">
    <property type="entry name" value="Cytochrome c-like domain"/>
    <property type="match status" value="1"/>
</dbReference>
<keyword evidence="3 4" id="KW-0408">Iron</keyword>
<evidence type="ECO:0000256" key="4">
    <source>
        <dbReference type="PROSITE-ProRule" id="PRU00433"/>
    </source>
</evidence>
<dbReference type="GO" id="GO:0046872">
    <property type="term" value="F:metal ion binding"/>
    <property type="evidence" value="ECO:0007669"/>
    <property type="project" value="UniProtKB-KW"/>
</dbReference>
<dbReference type="GO" id="GO:0020037">
    <property type="term" value="F:heme binding"/>
    <property type="evidence" value="ECO:0007669"/>
    <property type="project" value="InterPro"/>
</dbReference>
<evidence type="ECO:0000313" key="6">
    <source>
        <dbReference type="EMBL" id="SFV34902.1"/>
    </source>
</evidence>
<dbReference type="GO" id="GO:0009055">
    <property type="term" value="F:electron transfer activity"/>
    <property type="evidence" value="ECO:0007669"/>
    <property type="project" value="InterPro"/>
</dbReference>
<dbReference type="InterPro" id="IPR036909">
    <property type="entry name" value="Cyt_c-like_dom_sf"/>
</dbReference>
<evidence type="ECO:0000256" key="3">
    <source>
        <dbReference type="ARBA" id="ARBA00023004"/>
    </source>
</evidence>
<keyword evidence="7" id="KW-1185">Reference proteome</keyword>
<keyword evidence="1 4" id="KW-0349">Heme</keyword>
<accession>A0A1I7NJP6</accession>
<name>A0A1I7NJP6_9HYPH</name>
<dbReference type="EMBL" id="FPCH01000002">
    <property type="protein sequence ID" value="SFV34902.1"/>
    <property type="molecule type" value="Genomic_DNA"/>
</dbReference>
<dbReference type="RefSeq" id="WP_143117817.1">
    <property type="nucleotide sequence ID" value="NZ_FPCH01000002.1"/>
</dbReference>
<protein>
    <recommendedName>
        <fullName evidence="5">Cytochrome c domain-containing protein</fullName>
    </recommendedName>
</protein>
<evidence type="ECO:0000313" key="7">
    <source>
        <dbReference type="Proteomes" id="UP000199423"/>
    </source>
</evidence>
<dbReference type="OrthoDB" id="7363829at2"/>
<evidence type="ECO:0000259" key="5">
    <source>
        <dbReference type="PROSITE" id="PS51007"/>
    </source>
</evidence>
<evidence type="ECO:0000256" key="2">
    <source>
        <dbReference type="ARBA" id="ARBA00022723"/>
    </source>
</evidence>
<proteinExistence type="predicted"/>
<dbReference type="AlphaFoldDB" id="A0A1I7NJP6"/>